<evidence type="ECO:0000259" key="1">
    <source>
        <dbReference type="Pfam" id="PF24324"/>
    </source>
</evidence>
<dbReference type="HOGENOM" id="CLU_473401_0_0_1"/>
<reference evidence="2 3" key="1">
    <citation type="journal article" date="2010" name="Nat. Biotechnol.">
        <title>Genome sequence of the model mushroom Schizophyllum commune.</title>
        <authorList>
            <person name="Ohm R.A."/>
            <person name="de Jong J.F."/>
            <person name="Lugones L.G."/>
            <person name="Aerts A."/>
            <person name="Kothe E."/>
            <person name="Stajich J.E."/>
            <person name="de Vries R.P."/>
            <person name="Record E."/>
            <person name="Levasseur A."/>
            <person name="Baker S.E."/>
            <person name="Bartholomew K.A."/>
            <person name="Coutinho P.M."/>
            <person name="Erdmann S."/>
            <person name="Fowler T.J."/>
            <person name="Gathman A.C."/>
            <person name="Lombard V."/>
            <person name="Henrissat B."/>
            <person name="Knabe N."/>
            <person name="Kuees U."/>
            <person name="Lilly W.W."/>
            <person name="Lindquist E."/>
            <person name="Lucas S."/>
            <person name="Magnuson J.K."/>
            <person name="Piumi F."/>
            <person name="Raudaskoski M."/>
            <person name="Salamov A."/>
            <person name="Schmutz J."/>
            <person name="Schwarze F.W.M.R."/>
            <person name="vanKuyk P.A."/>
            <person name="Horton J.S."/>
            <person name="Grigoriev I.V."/>
            <person name="Woesten H.A.B."/>
        </authorList>
    </citation>
    <scope>NUCLEOTIDE SEQUENCE [LARGE SCALE GENOMIC DNA]</scope>
    <source>
        <strain evidence="3">H4-8 / FGSC 9210</strain>
    </source>
</reference>
<dbReference type="KEGG" id="scm:SCHCO_02574675"/>
<dbReference type="VEuPathDB" id="FungiDB:SCHCODRAFT_02574675"/>
<name>D8PNY6_SCHCM</name>
<protein>
    <recommendedName>
        <fullName evidence="1">ZMYND11/ZMYD8 MYND zinc finger domain-containing protein</fullName>
    </recommendedName>
</protein>
<organism evidence="3">
    <name type="scientific">Schizophyllum commune (strain H4-8 / FGSC 9210)</name>
    <name type="common">Split gill fungus</name>
    <dbReference type="NCBI Taxonomy" id="578458"/>
    <lineage>
        <taxon>Eukaryota</taxon>
        <taxon>Fungi</taxon>
        <taxon>Dikarya</taxon>
        <taxon>Basidiomycota</taxon>
        <taxon>Agaricomycotina</taxon>
        <taxon>Agaricomycetes</taxon>
        <taxon>Agaricomycetidae</taxon>
        <taxon>Agaricales</taxon>
        <taxon>Schizophyllaceae</taxon>
        <taxon>Schizophyllum</taxon>
    </lineage>
</organism>
<gene>
    <name evidence="2" type="ORF">SCHCODRAFT_102448</name>
</gene>
<evidence type="ECO:0000313" key="3">
    <source>
        <dbReference type="Proteomes" id="UP000007431"/>
    </source>
</evidence>
<sequence>MPPRTTFSRACDEITTLFLNLGVPHRFPSPRSASETQGRLKQALRCMPLESLDVNPFSIDNLAETLESRNDSKVALFWIPIQVLDKLGDPIILEGDNAAALRQCAVDCILPRCTLIIDWLDFLAPPNAYVCCSADNMHLLVSKLLAVLHRLEDSLALSATLSMRMHALAFKLWFGAPTVGSGLSPKDLALYHEFVLKSLAPMLDMTKLQRSGVPSNITKWRDTIAEAALVVAKRPRAFFRLAVRRIEELFILPHNLSCFAYSYLYFLNYCAGDYLAIPNHANDVVLSLVQFARVFGELKFGHQGACEACGVLYQIWNTEKDVGSRALCWALRAGILPIMLSLHRKEGHGHLTDGLNFIAERSISVPVARALRLGGPGISCRAAGIPKHLATAMTECLIDRPKWQLEYWHQPCGYEKCSAGGDTVHPSRRLYHCSCLRNYCSAECQRAHWPEHKKKHTPNRLSGPQETILQGELPSSDALFVSICADKYVCKSAPRLVSEALRLFVPKIWTRPPLYTVDIDFARVPMGHKVVVSQGEPHQTEPMVRVRASVNSSVGKWHVAIVDVCTQSLSSLQDSYSSVAAT</sequence>
<feature type="domain" description="ZMYND11/ZMYD8 MYND zinc finger" evidence="1">
    <location>
        <begin position="430"/>
        <end position="455"/>
    </location>
</feature>
<dbReference type="Proteomes" id="UP000007431">
    <property type="component" value="Unassembled WGS sequence"/>
</dbReference>
<accession>D8PNY6</accession>
<dbReference type="InParanoid" id="D8PNY6"/>
<dbReference type="Pfam" id="PF24324">
    <property type="entry name" value="MYND_ZMYND11_ZMYD8"/>
    <property type="match status" value="1"/>
</dbReference>
<dbReference type="RefSeq" id="XP_003036474.1">
    <property type="nucleotide sequence ID" value="XM_003036428.1"/>
</dbReference>
<dbReference type="InterPro" id="IPR057053">
    <property type="entry name" value="MYND_ZMYND11_ZMYD8"/>
</dbReference>
<proteinExistence type="predicted"/>
<dbReference type="OrthoDB" id="10274795at2759"/>
<evidence type="ECO:0000313" key="2">
    <source>
        <dbReference type="EMBL" id="EFJ01572.1"/>
    </source>
</evidence>
<keyword evidence="3" id="KW-1185">Reference proteome</keyword>
<dbReference type="GeneID" id="9597450"/>
<feature type="non-terminal residue" evidence="2">
    <location>
        <position position="582"/>
    </location>
</feature>
<dbReference type="AlphaFoldDB" id="D8PNY6"/>
<dbReference type="EMBL" id="GL377302">
    <property type="protein sequence ID" value="EFJ01572.1"/>
    <property type="molecule type" value="Genomic_DNA"/>
</dbReference>